<feature type="domain" description="Glycosyltransferase subfamily 4-like N-terminal" evidence="1">
    <location>
        <begin position="19"/>
        <end position="187"/>
    </location>
</feature>
<evidence type="ECO:0000313" key="2">
    <source>
        <dbReference type="EMBL" id="QDT71649.1"/>
    </source>
</evidence>
<dbReference type="EMBL" id="CP036339">
    <property type="protein sequence ID" value="QDT71649.1"/>
    <property type="molecule type" value="Genomic_DNA"/>
</dbReference>
<dbReference type="Proteomes" id="UP000317909">
    <property type="component" value="Chromosome"/>
</dbReference>
<keyword evidence="2" id="KW-0328">Glycosyltransferase</keyword>
<organism evidence="2 3">
    <name type="scientific">Lacipirellula limnantheis</name>
    <dbReference type="NCBI Taxonomy" id="2528024"/>
    <lineage>
        <taxon>Bacteria</taxon>
        <taxon>Pseudomonadati</taxon>
        <taxon>Planctomycetota</taxon>
        <taxon>Planctomycetia</taxon>
        <taxon>Pirellulales</taxon>
        <taxon>Lacipirellulaceae</taxon>
        <taxon>Lacipirellula</taxon>
    </lineage>
</organism>
<evidence type="ECO:0000313" key="3">
    <source>
        <dbReference type="Proteomes" id="UP000317909"/>
    </source>
</evidence>
<dbReference type="InterPro" id="IPR050194">
    <property type="entry name" value="Glycosyltransferase_grp1"/>
</dbReference>
<dbReference type="GO" id="GO:0016757">
    <property type="term" value="F:glycosyltransferase activity"/>
    <property type="evidence" value="ECO:0007669"/>
    <property type="project" value="UniProtKB-KW"/>
</dbReference>
<dbReference type="PANTHER" id="PTHR45947">
    <property type="entry name" value="SULFOQUINOVOSYL TRANSFERASE SQD2"/>
    <property type="match status" value="1"/>
</dbReference>
<protein>
    <submittedName>
        <fullName evidence="2">Alpha-D-kanosaminyltransferase</fullName>
        <ecNumber evidence="2">2.4.1.301</ecNumber>
    </submittedName>
</protein>
<reference evidence="2 3" key="1">
    <citation type="submission" date="2019-02" db="EMBL/GenBank/DDBJ databases">
        <title>Deep-cultivation of Planctomycetes and their phenomic and genomic characterization uncovers novel biology.</title>
        <authorList>
            <person name="Wiegand S."/>
            <person name="Jogler M."/>
            <person name="Boedeker C."/>
            <person name="Pinto D."/>
            <person name="Vollmers J."/>
            <person name="Rivas-Marin E."/>
            <person name="Kohn T."/>
            <person name="Peeters S.H."/>
            <person name="Heuer A."/>
            <person name="Rast P."/>
            <person name="Oberbeckmann S."/>
            <person name="Bunk B."/>
            <person name="Jeske O."/>
            <person name="Meyerdierks A."/>
            <person name="Storesund J.E."/>
            <person name="Kallscheuer N."/>
            <person name="Luecker S."/>
            <person name="Lage O.M."/>
            <person name="Pohl T."/>
            <person name="Merkel B.J."/>
            <person name="Hornburger P."/>
            <person name="Mueller R.-W."/>
            <person name="Bruemmer F."/>
            <person name="Labrenz M."/>
            <person name="Spormann A.M."/>
            <person name="Op den Camp H."/>
            <person name="Overmann J."/>
            <person name="Amann R."/>
            <person name="Jetten M.S.M."/>
            <person name="Mascher T."/>
            <person name="Medema M.H."/>
            <person name="Devos D.P."/>
            <person name="Kaster A.-K."/>
            <person name="Ovreas L."/>
            <person name="Rohde M."/>
            <person name="Galperin M.Y."/>
            <person name="Jogler C."/>
        </authorList>
    </citation>
    <scope>NUCLEOTIDE SEQUENCE [LARGE SCALE GENOMIC DNA]</scope>
    <source>
        <strain evidence="2 3">I41</strain>
    </source>
</reference>
<sequence>MRIAYICTDPGVPVFGRKGCSVHVQEIIRAWRKRGDHVELFAARVGGESPPDLVDLAVHELPCPTNDDPREREWSLLAANDAVGEAIAAADRFDLVYERHALWNYAAMEHARAAGIPGVLEVNAPLVEEQRKHRRLFAVGTAERAARRAFSAARVVATVSDAVADYVRGECNPADHVHVVENGVDPGRFADSLADADRNRLFTIGFVGTMKAWHGLEALIEAFSLLHAELPEARLILVGDGPETPALQRQLANHGSAVCKAVCFVGAVDPADVPKWLRRMDVAVACPPHIERYYFSPLKVFEYMAAGLPVVASRVGQIPSIVGHDVAGLLCEPGNVGEIVESLRRLARQPELRRRLGASGRQRVVEHHTWQAVVDRIAGLATTGEGRSRRDHRAVQKA</sequence>
<dbReference type="AlphaFoldDB" id="A0A517TTE9"/>
<dbReference type="KEGG" id="llh:I41_08090"/>
<dbReference type="SUPFAM" id="SSF53756">
    <property type="entry name" value="UDP-Glycosyltransferase/glycogen phosphorylase"/>
    <property type="match status" value="1"/>
</dbReference>
<dbReference type="Pfam" id="PF13439">
    <property type="entry name" value="Glyco_transf_4"/>
    <property type="match status" value="1"/>
</dbReference>
<dbReference type="Pfam" id="PF13692">
    <property type="entry name" value="Glyco_trans_1_4"/>
    <property type="match status" value="1"/>
</dbReference>
<evidence type="ECO:0000259" key="1">
    <source>
        <dbReference type="Pfam" id="PF13439"/>
    </source>
</evidence>
<keyword evidence="3" id="KW-1185">Reference proteome</keyword>
<dbReference type="CDD" id="cd03794">
    <property type="entry name" value="GT4_WbuB-like"/>
    <property type="match status" value="1"/>
</dbReference>
<dbReference type="OrthoDB" id="9811902at2"/>
<dbReference type="EC" id="2.4.1.301" evidence="2"/>
<keyword evidence="2" id="KW-0808">Transferase</keyword>
<proteinExistence type="predicted"/>
<accession>A0A517TTE9</accession>
<dbReference type="RefSeq" id="WP_145431086.1">
    <property type="nucleotide sequence ID" value="NZ_CP036339.1"/>
</dbReference>
<gene>
    <name evidence="2" type="primary">kanE_1</name>
    <name evidence="2" type="ORF">I41_08090</name>
</gene>
<dbReference type="Gene3D" id="3.40.50.2000">
    <property type="entry name" value="Glycogen Phosphorylase B"/>
    <property type="match status" value="2"/>
</dbReference>
<dbReference type="PANTHER" id="PTHR45947:SF3">
    <property type="entry name" value="SULFOQUINOVOSYL TRANSFERASE SQD2"/>
    <property type="match status" value="1"/>
</dbReference>
<dbReference type="InterPro" id="IPR028098">
    <property type="entry name" value="Glyco_trans_4-like_N"/>
</dbReference>
<name>A0A517TTE9_9BACT</name>